<sequence>MTTIQSATNSAAATTGQTNATTASSKPTMGQDDFFKLMIAQLQNQDPTKPVDGQQQLAQLAQFSTLQSIQNLQVSFDKLAEELKPASTTSSGSSAGQSSATV</sequence>
<evidence type="ECO:0000256" key="5">
    <source>
        <dbReference type="SAM" id="MobiDB-lite"/>
    </source>
</evidence>
<name>A0A7U7G951_9GAMM</name>
<dbReference type="AlphaFoldDB" id="A0A7U7G951"/>
<keyword evidence="3" id="KW-1005">Bacterial flagellum biogenesis</keyword>
<dbReference type="RefSeq" id="WP_051497362.1">
    <property type="nucleotide sequence ID" value="NZ_CBTK010000036.1"/>
</dbReference>
<feature type="compositionally biased region" description="Low complexity" evidence="5">
    <location>
        <begin position="1"/>
        <end position="25"/>
    </location>
</feature>
<dbReference type="Pfam" id="PF03963">
    <property type="entry name" value="FlgD"/>
    <property type="match status" value="1"/>
</dbReference>
<dbReference type="GO" id="GO:0044781">
    <property type="term" value="P:bacterial-type flagellum organization"/>
    <property type="evidence" value="ECO:0007669"/>
    <property type="project" value="UniProtKB-KW"/>
</dbReference>
<feature type="region of interest" description="Disordered" evidence="5">
    <location>
        <begin position="83"/>
        <end position="102"/>
    </location>
</feature>
<dbReference type="OrthoDB" id="9785233at2"/>
<keyword evidence="7" id="KW-1185">Reference proteome</keyword>
<comment type="function">
    <text evidence="4">Required for flagellar hook formation. May act as a scaffolding protein.</text>
</comment>
<comment type="caution">
    <text evidence="6">The sequence shown here is derived from an EMBL/GenBank/DDBJ whole genome shotgun (WGS) entry which is preliminary data.</text>
</comment>
<accession>A0A7U7G951</accession>
<gene>
    <name evidence="6" type="ORF">BN874_1300026</name>
</gene>
<feature type="region of interest" description="Disordered" evidence="5">
    <location>
        <begin position="1"/>
        <end position="29"/>
    </location>
</feature>
<reference evidence="6 7" key="1">
    <citation type="journal article" date="2014" name="ISME J.">
        <title>Candidatus Competibacter-lineage genomes retrieved from metagenomes reveal functional metabolic diversity.</title>
        <authorList>
            <person name="McIlroy S.J."/>
            <person name="Albertsen M."/>
            <person name="Andresen E.K."/>
            <person name="Saunders A.M."/>
            <person name="Kristiansen R."/>
            <person name="Stokholm-Bjerregaard M."/>
            <person name="Nielsen K.L."/>
            <person name="Nielsen P.H."/>
        </authorList>
    </citation>
    <scope>NUCLEOTIDE SEQUENCE [LARGE SCALE GENOMIC DNA]</scope>
    <source>
        <strain evidence="6 7">Run_B_J11</strain>
    </source>
</reference>
<evidence type="ECO:0000256" key="2">
    <source>
        <dbReference type="ARBA" id="ARBA00016013"/>
    </source>
</evidence>
<protein>
    <recommendedName>
        <fullName evidence="2">Basal-body rod modification protein FlgD</fullName>
    </recommendedName>
</protein>
<proteinExistence type="inferred from homology"/>
<dbReference type="InterPro" id="IPR005648">
    <property type="entry name" value="FlgD"/>
</dbReference>
<organism evidence="6 7">
    <name type="scientific">Candidatus Contendobacter odensis Run_B_J11</name>
    <dbReference type="NCBI Taxonomy" id="1400861"/>
    <lineage>
        <taxon>Bacteria</taxon>
        <taxon>Pseudomonadati</taxon>
        <taxon>Pseudomonadota</taxon>
        <taxon>Gammaproteobacteria</taxon>
        <taxon>Candidatus Competibacteraceae</taxon>
        <taxon>Candidatus Contendibacter</taxon>
    </lineage>
</organism>
<evidence type="ECO:0000256" key="3">
    <source>
        <dbReference type="ARBA" id="ARBA00022795"/>
    </source>
</evidence>
<dbReference type="Proteomes" id="UP000019184">
    <property type="component" value="Unassembled WGS sequence"/>
</dbReference>
<comment type="similarity">
    <text evidence="1">Belongs to the FlgD family.</text>
</comment>
<feature type="compositionally biased region" description="Low complexity" evidence="5">
    <location>
        <begin position="86"/>
        <end position="102"/>
    </location>
</feature>
<evidence type="ECO:0000256" key="4">
    <source>
        <dbReference type="ARBA" id="ARBA00024746"/>
    </source>
</evidence>
<evidence type="ECO:0000313" key="7">
    <source>
        <dbReference type="Proteomes" id="UP000019184"/>
    </source>
</evidence>
<dbReference type="EMBL" id="CBTK010000036">
    <property type="protein sequence ID" value="CDH43775.1"/>
    <property type="molecule type" value="Genomic_DNA"/>
</dbReference>
<evidence type="ECO:0000256" key="1">
    <source>
        <dbReference type="ARBA" id="ARBA00010577"/>
    </source>
</evidence>
<evidence type="ECO:0000313" key="6">
    <source>
        <dbReference type="EMBL" id="CDH43775.1"/>
    </source>
</evidence>